<dbReference type="AlphaFoldDB" id="A0A915IQW7"/>
<dbReference type="PANTHER" id="PTHR10129:SF44">
    <property type="entry name" value="TRAFFIC JAM, ISOFORM C"/>
    <property type="match status" value="1"/>
</dbReference>
<dbReference type="PANTHER" id="PTHR10129">
    <property type="entry name" value="TRANSCRIPTION FACTOR MAF"/>
    <property type="match status" value="1"/>
</dbReference>
<evidence type="ECO:0000256" key="3">
    <source>
        <dbReference type="ARBA" id="ARBA00023163"/>
    </source>
</evidence>
<evidence type="ECO:0000313" key="7">
    <source>
        <dbReference type="WBParaSite" id="nRc.2.0.1.t16260-RA"/>
    </source>
</evidence>
<feature type="domain" description="BZIP" evidence="5">
    <location>
        <begin position="65"/>
        <end position="121"/>
    </location>
</feature>
<dbReference type="WBParaSite" id="nRc.2.0.1.t16260-RA">
    <property type="protein sequence ID" value="nRc.2.0.1.t16260-RA"/>
    <property type="gene ID" value="nRc.2.0.1.g16260"/>
</dbReference>
<evidence type="ECO:0000259" key="5">
    <source>
        <dbReference type="PROSITE" id="PS50217"/>
    </source>
</evidence>
<dbReference type="InterPro" id="IPR024874">
    <property type="entry name" value="Transcription_factor_Maf_fam"/>
</dbReference>
<name>A0A915IQW7_ROMCU</name>
<organism evidence="6 7">
    <name type="scientific">Romanomermis culicivorax</name>
    <name type="common">Nematode worm</name>
    <dbReference type="NCBI Taxonomy" id="13658"/>
    <lineage>
        <taxon>Eukaryota</taxon>
        <taxon>Metazoa</taxon>
        <taxon>Ecdysozoa</taxon>
        <taxon>Nematoda</taxon>
        <taxon>Enoplea</taxon>
        <taxon>Dorylaimia</taxon>
        <taxon>Mermithida</taxon>
        <taxon>Mermithoidea</taxon>
        <taxon>Mermithidae</taxon>
        <taxon>Romanomermis</taxon>
    </lineage>
</organism>
<dbReference type="Pfam" id="PF03131">
    <property type="entry name" value="bZIP_Maf"/>
    <property type="match status" value="1"/>
</dbReference>
<dbReference type="PROSITE" id="PS50217">
    <property type="entry name" value="BZIP"/>
    <property type="match status" value="1"/>
</dbReference>
<keyword evidence="4" id="KW-0175">Coiled coil</keyword>
<dbReference type="SMART" id="SM00338">
    <property type="entry name" value="BRLZ"/>
    <property type="match status" value="1"/>
</dbReference>
<sequence>MVDVKFINEPLNDNVFYDDDNNAQPYHNILTDNTRYALSDTELESLSVAELNQRLQFFDEMERSALKRKRRALKNRFYAKRCRLRRVQIRRELEMSCQNLMRQYQAAIQRIQYLQQELSRYTQFCRCQASHHVQYDVTTTAAMNPYTSAPEAAVDPQADTPPYILNPKQVLVDQNEFVEIQNDLLKNFELLNNIDDDWLSC</sequence>
<dbReference type="GO" id="GO:0000981">
    <property type="term" value="F:DNA-binding transcription factor activity, RNA polymerase II-specific"/>
    <property type="evidence" value="ECO:0007669"/>
    <property type="project" value="TreeGrafter"/>
</dbReference>
<dbReference type="InterPro" id="IPR004826">
    <property type="entry name" value="bZIP_Maf"/>
</dbReference>
<keyword evidence="2" id="KW-0238">DNA-binding</keyword>
<keyword evidence="3" id="KW-0804">Transcription</keyword>
<evidence type="ECO:0000256" key="4">
    <source>
        <dbReference type="SAM" id="Coils"/>
    </source>
</evidence>
<dbReference type="InterPro" id="IPR004827">
    <property type="entry name" value="bZIP"/>
</dbReference>
<dbReference type="InterPro" id="IPR008917">
    <property type="entry name" value="TF_DNA-bd_sf"/>
</dbReference>
<accession>A0A915IQW7</accession>
<dbReference type="GO" id="GO:0000978">
    <property type="term" value="F:RNA polymerase II cis-regulatory region sequence-specific DNA binding"/>
    <property type="evidence" value="ECO:0007669"/>
    <property type="project" value="TreeGrafter"/>
</dbReference>
<reference evidence="7" key="1">
    <citation type="submission" date="2022-11" db="UniProtKB">
        <authorList>
            <consortium name="WormBaseParasite"/>
        </authorList>
    </citation>
    <scope>IDENTIFICATION</scope>
</reference>
<evidence type="ECO:0000313" key="6">
    <source>
        <dbReference type="Proteomes" id="UP000887565"/>
    </source>
</evidence>
<dbReference type="GO" id="GO:0005634">
    <property type="term" value="C:nucleus"/>
    <property type="evidence" value="ECO:0007669"/>
    <property type="project" value="TreeGrafter"/>
</dbReference>
<dbReference type="Proteomes" id="UP000887565">
    <property type="component" value="Unplaced"/>
</dbReference>
<keyword evidence="1" id="KW-0805">Transcription regulation</keyword>
<dbReference type="SUPFAM" id="SSF47454">
    <property type="entry name" value="A DNA-binding domain in eukaryotic transcription factors"/>
    <property type="match status" value="1"/>
</dbReference>
<proteinExistence type="predicted"/>
<protein>
    <submittedName>
        <fullName evidence="7">BZIP domain-containing protein</fullName>
    </submittedName>
</protein>
<keyword evidence="6" id="KW-1185">Reference proteome</keyword>
<evidence type="ECO:0000256" key="2">
    <source>
        <dbReference type="ARBA" id="ARBA00023125"/>
    </source>
</evidence>
<dbReference type="Gene3D" id="1.20.5.170">
    <property type="match status" value="1"/>
</dbReference>
<feature type="coiled-coil region" evidence="4">
    <location>
        <begin position="90"/>
        <end position="117"/>
    </location>
</feature>
<evidence type="ECO:0000256" key="1">
    <source>
        <dbReference type="ARBA" id="ARBA00023015"/>
    </source>
</evidence>
<dbReference type="OMA" id="VKFINEP"/>